<dbReference type="PANTHER" id="PTHR40517:SF1">
    <property type="entry name" value="METAL-DEPENDENT PHOSPHOHYDROLASE, HD SUPERFAMILY-RELATED"/>
    <property type="match status" value="1"/>
</dbReference>
<evidence type="ECO:0000313" key="3">
    <source>
        <dbReference type="Proteomes" id="UP000230767"/>
    </source>
</evidence>
<keyword evidence="2" id="KW-0378">Hydrolase</keyword>
<reference evidence="3" key="1">
    <citation type="submission" date="2017-09" db="EMBL/GenBank/DDBJ databases">
        <title>Depth-based differentiation of microbial function through sediment-hosted aquifers and enrichment of novel symbionts in the deep terrestrial subsurface.</title>
        <authorList>
            <person name="Probst A.J."/>
            <person name="Ladd B."/>
            <person name="Jarett J.K."/>
            <person name="Geller-Mcgrath D.E."/>
            <person name="Sieber C.M.K."/>
            <person name="Emerson J.B."/>
            <person name="Anantharaman K."/>
            <person name="Thomas B.C."/>
            <person name="Malmstrom R."/>
            <person name="Stieglmeier M."/>
            <person name="Klingl A."/>
            <person name="Woyke T."/>
            <person name="Ryan C.M."/>
            <person name="Banfield J.F."/>
        </authorList>
    </citation>
    <scope>NUCLEOTIDE SEQUENCE [LARGE SCALE GENOMIC DNA]</scope>
</reference>
<organism evidence="2 3">
    <name type="scientific">Candidatus Nealsonbacteria bacterium CG_4_10_14_0_8_um_filter_37_14</name>
    <dbReference type="NCBI Taxonomy" id="1974684"/>
    <lineage>
        <taxon>Bacteria</taxon>
        <taxon>Candidatus Nealsoniibacteriota</taxon>
    </lineage>
</organism>
<protein>
    <submittedName>
        <fullName evidence="2">Phosphohydrolase</fullName>
    </submittedName>
</protein>
<proteinExistence type="predicted"/>
<feature type="domain" description="HD" evidence="1">
    <location>
        <begin position="54"/>
        <end position="179"/>
    </location>
</feature>
<dbReference type="InterPro" id="IPR003607">
    <property type="entry name" value="HD/PDEase_dom"/>
</dbReference>
<comment type="caution">
    <text evidence="2">The sequence shown here is derived from an EMBL/GenBank/DDBJ whole genome shotgun (WGS) entry which is preliminary data.</text>
</comment>
<gene>
    <name evidence="2" type="ORF">COY73_01045</name>
</gene>
<evidence type="ECO:0000313" key="2">
    <source>
        <dbReference type="EMBL" id="PIY89404.1"/>
    </source>
</evidence>
<accession>A0A2M7R818</accession>
<dbReference type="CDD" id="cd00077">
    <property type="entry name" value="HDc"/>
    <property type="match status" value="1"/>
</dbReference>
<dbReference type="GO" id="GO:0016787">
    <property type="term" value="F:hydrolase activity"/>
    <property type="evidence" value="ECO:0007669"/>
    <property type="project" value="UniProtKB-KW"/>
</dbReference>
<dbReference type="EMBL" id="PFLW01000026">
    <property type="protein sequence ID" value="PIY89404.1"/>
    <property type="molecule type" value="Genomic_DNA"/>
</dbReference>
<dbReference type="InterPro" id="IPR006674">
    <property type="entry name" value="HD_domain"/>
</dbReference>
<evidence type="ECO:0000259" key="1">
    <source>
        <dbReference type="PROSITE" id="PS51831"/>
    </source>
</evidence>
<sequence>MKELNQKSKFNIPCNGNQKLKTQILRVTEDVELNTLLKMSNITAIDRLGYNDHGPTHIKIVANSALRILRLLTKKGIVPNIVKDYKDYKFQNEDAEIIVVLSAILHDIGHAVHRERHELLSAIFSEKIIDRLLDGLYKKEEKAIVKFETIHSIYSHEPNIRPTTLEGGIMKVADALDMEKGRARIPYQIGNVNIHSLSAMAIEKVEIFEGKERPVKIVIYMSNPAGIFQVDELLKQKVKTSGIAQFLIIEARLLKKGQGKILKSFKF</sequence>
<dbReference type="InterPro" id="IPR039967">
    <property type="entry name" value="MJ1020-like"/>
</dbReference>
<name>A0A2M7R818_9BACT</name>
<dbReference type="SMART" id="SM00471">
    <property type="entry name" value="HDc"/>
    <property type="match status" value="1"/>
</dbReference>
<dbReference type="Pfam" id="PF01966">
    <property type="entry name" value="HD"/>
    <property type="match status" value="1"/>
</dbReference>
<dbReference type="PANTHER" id="PTHR40517">
    <property type="entry name" value="METAL-DEPENDENT PHOSPHOHYDROLASE, HD SUPERFAMILY-RELATED"/>
    <property type="match status" value="1"/>
</dbReference>
<dbReference type="SUPFAM" id="SSF109604">
    <property type="entry name" value="HD-domain/PDEase-like"/>
    <property type="match status" value="1"/>
</dbReference>
<dbReference type="PROSITE" id="PS51831">
    <property type="entry name" value="HD"/>
    <property type="match status" value="1"/>
</dbReference>
<dbReference type="Proteomes" id="UP000230767">
    <property type="component" value="Unassembled WGS sequence"/>
</dbReference>
<dbReference type="AlphaFoldDB" id="A0A2M7R818"/>
<dbReference type="Gene3D" id="1.10.3210.10">
    <property type="entry name" value="Hypothetical protein af1432"/>
    <property type="match status" value="1"/>
</dbReference>